<dbReference type="InterPro" id="IPR023393">
    <property type="entry name" value="START-like_dom_sf"/>
</dbReference>
<dbReference type="Proteomes" id="UP000655016">
    <property type="component" value="Unassembled WGS sequence"/>
</dbReference>
<evidence type="ECO:0000313" key="4">
    <source>
        <dbReference type="Proteomes" id="UP000655016"/>
    </source>
</evidence>
<proteinExistence type="inferred from homology"/>
<keyword evidence="4" id="KW-1185">Reference proteome</keyword>
<dbReference type="Pfam" id="PF08327">
    <property type="entry name" value="AHSA1"/>
    <property type="match status" value="1"/>
</dbReference>
<evidence type="ECO:0000313" key="3">
    <source>
        <dbReference type="EMBL" id="GGF19875.1"/>
    </source>
</evidence>
<dbReference type="CDD" id="cd08894">
    <property type="entry name" value="SRPBCC_CalC_Aha1-like_1"/>
    <property type="match status" value="1"/>
</dbReference>
<dbReference type="Gene3D" id="3.30.530.20">
    <property type="match status" value="1"/>
</dbReference>
<evidence type="ECO:0000259" key="2">
    <source>
        <dbReference type="Pfam" id="PF08327"/>
    </source>
</evidence>
<sequence length="166" mass="19353">MALDNISSNPECEIVTTRIVQFPIELAYSAWTEPEHLKNWWGPKGFTNTFNEFDLRPGGKWSFIMHGPDKGNYANECEFLKVEKPSFLSWKRYSKPLFQVAVSFEPVSGNSTKIVFKMIFDTSEECNKLKPFVVDKNEENLISLKLNCQKWFDFLPNDKSCKINFY</sequence>
<accession>A0ABQ1UJS2</accession>
<dbReference type="EMBL" id="BMKP01000007">
    <property type="protein sequence ID" value="GGF19875.1"/>
    <property type="molecule type" value="Genomic_DNA"/>
</dbReference>
<dbReference type="InterPro" id="IPR013538">
    <property type="entry name" value="ASHA1/2-like_C"/>
</dbReference>
<protein>
    <submittedName>
        <fullName evidence="3">Activator of HSP90 ATPase</fullName>
    </submittedName>
</protein>
<evidence type="ECO:0000256" key="1">
    <source>
        <dbReference type="ARBA" id="ARBA00006817"/>
    </source>
</evidence>
<comment type="similarity">
    <text evidence="1">Belongs to the AHA1 family.</text>
</comment>
<reference evidence="4" key="1">
    <citation type="journal article" date="2019" name="Int. J. Syst. Evol. Microbiol.">
        <title>The Global Catalogue of Microorganisms (GCM) 10K type strain sequencing project: providing services to taxonomists for standard genome sequencing and annotation.</title>
        <authorList>
            <consortium name="The Broad Institute Genomics Platform"/>
            <consortium name="The Broad Institute Genome Sequencing Center for Infectious Disease"/>
            <person name="Wu L."/>
            <person name="Ma J."/>
        </authorList>
    </citation>
    <scope>NUCLEOTIDE SEQUENCE [LARGE SCALE GENOMIC DNA]</scope>
    <source>
        <strain evidence="4">CGMCC 1.16060</strain>
    </source>
</reference>
<organism evidence="3 4">
    <name type="scientific">Flavobacterium limi</name>
    <dbReference type="NCBI Taxonomy" id="2045105"/>
    <lineage>
        <taxon>Bacteria</taxon>
        <taxon>Pseudomonadati</taxon>
        <taxon>Bacteroidota</taxon>
        <taxon>Flavobacteriia</taxon>
        <taxon>Flavobacteriales</taxon>
        <taxon>Flavobacteriaceae</taxon>
        <taxon>Flavobacterium</taxon>
    </lineage>
</organism>
<dbReference type="SUPFAM" id="SSF55961">
    <property type="entry name" value="Bet v1-like"/>
    <property type="match status" value="1"/>
</dbReference>
<dbReference type="RefSeq" id="WP_229684361.1">
    <property type="nucleotide sequence ID" value="NZ_BMKP01000007.1"/>
</dbReference>
<name>A0ABQ1UJS2_9FLAO</name>
<comment type="caution">
    <text evidence="3">The sequence shown here is derived from an EMBL/GenBank/DDBJ whole genome shotgun (WGS) entry which is preliminary data.</text>
</comment>
<gene>
    <name evidence="3" type="ORF">GCM10011518_31490</name>
</gene>
<feature type="domain" description="Activator of Hsp90 ATPase homologue 1/2-like C-terminal" evidence="2">
    <location>
        <begin position="22"/>
        <end position="131"/>
    </location>
</feature>